<feature type="region of interest" description="Disordered" evidence="1">
    <location>
        <begin position="305"/>
        <end position="326"/>
    </location>
</feature>
<dbReference type="Proteomes" id="UP000258309">
    <property type="component" value="Unassembled WGS sequence"/>
</dbReference>
<comment type="caution">
    <text evidence="2">The sequence shown here is derived from an EMBL/GenBank/DDBJ whole genome shotgun (WGS) entry which is preliminary data.</text>
</comment>
<dbReference type="AlphaFoldDB" id="A0A3E2GS57"/>
<evidence type="ECO:0000256" key="1">
    <source>
        <dbReference type="SAM" id="MobiDB-lite"/>
    </source>
</evidence>
<feature type="non-terminal residue" evidence="2">
    <location>
        <position position="1"/>
    </location>
</feature>
<accession>A0A3E2GS57</accession>
<dbReference type="EMBL" id="NCSJ02000557">
    <property type="protein sequence ID" value="RFU23932.1"/>
    <property type="molecule type" value="Genomic_DNA"/>
</dbReference>
<dbReference type="OMA" id="WADESHD"/>
<name>A0A3E2GS57_SCYLI</name>
<evidence type="ECO:0000313" key="3">
    <source>
        <dbReference type="Proteomes" id="UP000258309"/>
    </source>
</evidence>
<sequence length="326" mass="36899">MLGCAARAFEPSQNAPKRRKNWLEGNGFPAASNPVMWKAICANWISFLSATSTRPKAELAPCRKVVTWEPRGSESPEAQTQRLEYLAERWPVLIRKIVNQEGQQTEAGPFESRAAKVNLTKRQRGNSVLLRLVCFLVYSYDEGTLEEMGLELSKGLQDSIIDIMQAEVYFGPINQSIEQEPGPVEAAVANLVRELITDSHATFQTNLLLCRGQFTFNILTMDMDIEEQLEVILHYSKVFVLDYAMQTWERSEDWLDEVQSSLAEVNLDWLHADSDQQPAMGTDRRRWGQGKTVIKVIRELLQAQGETRPTMESSTPSHHTATLPKC</sequence>
<feature type="non-terminal residue" evidence="2">
    <location>
        <position position="326"/>
    </location>
</feature>
<keyword evidence="3" id="KW-1185">Reference proteome</keyword>
<evidence type="ECO:0000313" key="2">
    <source>
        <dbReference type="EMBL" id="RFU23932.1"/>
    </source>
</evidence>
<feature type="compositionally biased region" description="Polar residues" evidence="1">
    <location>
        <begin position="305"/>
        <end position="320"/>
    </location>
</feature>
<gene>
    <name evidence="2" type="ORF">B7463_g12406</name>
</gene>
<protein>
    <submittedName>
        <fullName evidence="2">Uncharacterized protein</fullName>
    </submittedName>
</protein>
<reference evidence="2 3" key="1">
    <citation type="submission" date="2018-05" db="EMBL/GenBank/DDBJ databases">
        <title>Draft genome sequence of Scytalidium lignicola DSM 105466, a ubiquitous saprotrophic fungus.</title>
        <authorList>
            <person name="Buettner E."/>
            <person name="Gebauer A.M."/>
            <person name="Hofrichter M."/>
            <person name="Liers C."/>
            <person name="Kellner H."/>
        </authorList>
    </citation>
    <scope>NUCLEOTIDE SEQUENCE [LARGE SCALE GENOMIC DNA]</scope>
    <source>
        <strain evidence="2 3">DSM 105466</strain>
    </source>
</reference>
<dbReference type="OrthoDB" id="3582222at2759"/>
<organism evidence="2 3">
    <name type="scientific">Scytalidium lignicola</name>
    <name type="common">Hyphomycete</name>
    <dbReference type="NCBI Taxonomy" id="5539"/>
    <lineage>
        <taxon>Eukaryota</taxon>
        <taxon>Fungi</taxon>
        <taxon>Dikarya</taxon>
        <taxon>Ascomycota</taxon>
        <taxon>Pezizomycotina</taxon>
        <taxon>Leotiomycetes</taxon>
        <taxon>Leotiomycetes incertae sedis</taxon>
        <taxon>Scytalidium</taxon>
    </lineage>
</organism>
<proteinExistence type="predicted"/>